<keyword evidence="3 5" id="KW-0326">Glycosidase</keyword>
<dbReference type="SUPFAM" id="SSF51445">
    <property type="entry name" value="(Trans)glycosidases"/>
    <property type="match status" value="1"/>
</dbReference>
<dbReference type="NCBIfam" id="NF003740">
    <property type="entry name" value="PRK05337.1"/>
    <property type="match status" value="1"/>
</dbReference>
<sequence>MENLTLRQKIGQLMVCGFKANSAVEASDEILELIRDYHVGGIILFGRNIGTPDEILLLNTRLQLEAKNAGQELPLLICIDQENGVVRRLGEGTTVFPGAMLLGATDDSNFAYEMGVATGTELKALGINWNLAPVVDVNNNPDNPVIGVRSFGENPEKVAEFGAAAMKGMQAAGVITALKHFPGHGDTNLDSHLELPTITHTMERLEEVELVPFKKCILEGADTVMSAHVYFPAIEKQPGVPATMSKSIITGLLREKLGFQGVVTTDCMEMKAISDTIGTAQGAVEAVKAGVDLIMISHLPTLQKDAIGAIEKAVENGEISIEQIDAALERVRNLKTRYLSWGDIAKTLDDVKVPDAVGCDEHQQMAEKAFRHGITIVKNEGILPLSTESTNKVLVMYPTNSYLTEVEDKRYSSNALGSVIKEVNPAATIESLPIHLTEEHTIDVIEKALEYEIIIVGTLTASNSPGHIRLIEKLSELGKKVIVIAMRSPYDISYLPPQIDAYIATYEFTTPALRMAVKAMYGVEMVTGKLPITLKK</sequence>
<dbReference type="RefSeq" id="WP_193539842.1">
    <property type="nucleotide sequence ID" value="NZ_JADCLJ010000025.1"/>
</dbReference>
<evidence type="ECO:0000313" key="5">
    <source>
        <dbReference type="EMBL" id="MBE4910562.1"/>
    </source>
</evidence>
<evidence type="ECO:0000313" key="6">
    <source>
        <dbReference type="Proteomes" id="UP001516662"/>
    </source>
</evidence>
<proteinExistence type="inferred from homology"/>
<organism evidence="5 6">
    <name type="scientific">Litchfieldia luteola</name>
    <dbReference type="NCBI Taxonomy" id="682179"/>
    <lineage>
        <taxon>Bacteria</taxon>
        <taxon>Bacillati</taxon>
        <taxon>Bacillota</taxon>
        <taxon>Bacilli</taxon>
        <taxon>Bacillales</taxon>
        <taxon>Bacillaceae</taxon>
        <taxon>Litchfieldia</taxon>
    </lineage>
</organism>
<evidence type="ECO:0000256" key="1">
    <source>
        <dbReference type="ARBA" id="ARBA00005336"/>
    </source>
</evidence>
<protein>
    <submittedName>
        <fullName evidence="5">Beta-N-acetylhexosaminidase</fullName>
        <ecNumber evidence="5">3.2.1.52</ecNumber>
    </submittedName>
</protein>
<dbReference type="InterPro" id="IPR050226">
    <property type="entry name" value="NagZ_Beta-hexosaminidase"/>
</dbReference>
<dbReference type="EC" id="3.2.1.52" evidence="5"/>
<comment type="similarity">
    <text evidence="1">Belongs to the glycosyl hydrolase 3 family.</text>
</comment>
<dbReference type="EMBL" id="JADCLJ010000025">
    <property type="protein sequence ID" value="MBE4910562.1"/>
    <property type="molecule type" value="Genomic_DNA"/>
</dbReference>
<name>A0ABR9QPY6_9BACI</name>
<dbReference type="InterPro" id="IPR001764">
    <property type="entry name" value="Glyco_hydro_3_N"/>
</dbReference>
<dbReference type="Gene3D" id="3.40.50.1700">
    <property type="entry name" value="Glycoside hydrolase family 3 C-terminal domain"/>
    <property type="match status" value="1"/>
</dbReference>
<dbReference type="Pfam" id="PF00933">
    <property type="entry name" value="Glyco_hydro_3"/>
    <property type="match status" value="1"/>
</dbReference>
<dbReference type="InterPro" id="IPR036962">
    <property type="entry name" value="Glyco_hydro_3_N_sf"/>
</dbReference>
<keyword evidence="2 5" id="KW-0378">Hydrolase</keyword>
<dbReference type="PANTHER" id="PTHR30480">
    <property type="entry name" value="BETA-HEXOSAMINIDASE-RELATED"/>
    <property type="match status" value="1"/>
</dbReference>
<reference evidence="5 6" key="1">
    <citation type="submission" date="2020-10" db="EMBL/GenBank/DDBJ databases">
        <title>Bacillus sp. HD4P25, an endophyte from a halophyte.</title>
        <authorList>
            <person name="Sun J.-Q."/>
        </authorList>
    </citation>
    <scope>NUCLEOTIDE SEQUENCE [LARGE SCALE GENOMIC DNA]</scope>
    <source>
        <strain evidence="5 6">YIM 93174</strain>
    </source>
</reference>
<dbReference type="InterPro" id="IPR036881">
    <property type="entry name" value="Glyco_hydro_3_C_sf"/>
</dbReference>
<dbReference type="Gene3D" id="3.20.20.300">
    <property type="entry name" value="Glycoside hydrolase, family 3, N-terminal domain"/>
    <property type="match status" value="1"/>
</dbReference>
<dbReference type="PANTHER" id="PTHR30480:SF16">
    <property type="entry name" value="GLYCOSIDE HYDROLASE FAMILY 3 DOMAIN PROTEIN"/>
    <property type="match status" value="1"/>
</dbReference>
<dbReference type="SUPFAM" id="SSF52279">
    <property type="entry name" value="Beta-D-glucan exohydrolase, C-terminal domain"/>
    <property type="match status" value="1"/>
</dbReference>
<dbReference type="Proteomes" id="UP001516662">
    <property type="component" value="Unassembled WGS sequence"/>
</dbReference>
<accession>A0ABR9QPY6</accession>
<feature type="domain" description="Glycoside hydrolase family 3 N-terminal" evidence="4">
    <location>
        <begin position="5"/>
        <end position="333"/>
    </location>
</feature>
<evidence type="ECO:0000256" key="3">
    <source>
        <dbReference type="ARBA" id="ARBA00023295"/>
    </source>
</evidence>
<keyword evidence="6" id="KW-1185">Reference proteome</keyword>
<gene>
    <name evidence="5" type="primary">nagZ</name>
    <name evidence="5" type="ORF">IMZ08_21215</name>
</gene>
<dbReference type="PRINTS" id="PR00133">
    <property type="entry name" value="GLHYDRLASE3"/>
</dbReference>
<comment type="caution">
    <text evidence="5">The sequence shown here is derived from an EMBL/GenBank/DDBJ whole genome shotgun (WGS) entry which is preliminary data.</text>
</comment>
<evidence type="ECO:0000259" key="4">
    <source>
        <dbReference type="Pfam" id="PF00933"/>
    </source>
</evidence>
<dbReference type="InterPro" id="IPR017853">
    <property type="entry name" value="GH"/>
</dbReference>
<evidence type="ECO:0000256" key="2">
    <source>
        <dbReference type="ARBA" id="ARBA00022801"/>
    </source>
</evidence>
<dbReference type="GO" id="GO:0004563">
    <property type="term" value="F:beta-N-acetylhexosaminidase activity"/>
    <property type="evidence" value="ECO:0007669"/>
    <property type="project" value="UniProtKB-EC"/>
</dbReference>